<evidence type="ECO:0000313" key="3">
    <source>
        <dbReference type="Proteomes" id="UP001595833"/>
    </source>
</evidence>
<accession>A0ABV9Y511</accession>
<evidence type="ECO:0000313" key="2">
    <source>
        <dbReference type="EMBL" id="MFC5057409.1"/>
    </source>
</evidence>
<dbReference type="EMBL" id="JBHSJB010000027">
    <property type="protein sequence ID" value="MFC5057409.1"/>
    <property type="molecule type" value="Genomic_DNA"/>
</dbReference>
<dbReference type="Proteomes" id="UP001595833">
    <property type="component" value="Unassembled WGS sequence"/>
</dbReference>
<sequence>MTATHPYLTGPHPRAYAHRGWHLDELAGMENSLSAFTRASREGFRYLETDVHATSDGVVVVHHDAVLDRTTDRVGAVAGQPWSVVSGARVGGREPIARLEDLLEELPEALLNIDVKADAAVEPVLGVLRRTGALGRVCLASFSDRRLARLRRLGGPGLLTSMGPRNVGALWAAGRLRVANLPVRGMIAQVPAVQGRLRVVDGRFVRAAHRRGLEVHVWTIDEEPVMRALLDLGVDGLVTDRPDRLREVLASRGAWTS</sequence>
<dbReference type="InterPro" id="IPR030395">
    <property type="entry name" value="GP_PDE_dom"/>
</dbReference>
<dbReference type="InterPro" id="IPR017946">
    <property type="entry name" value="PLC-like_Pdiesterase_TIM-brl"/>
</dbReference>
<evidence type="ECO:0000259" key="1">
    <source>
        <dbReference type="PROSITE" id="PS51704"/>
    </source>
</evidence>
<dbReference type="Pfam" id="PF03009">
    <property type="entry name" value="GDPD"/>
    <property type="match status" value="1"/>
</dbReference>
<dbReference type="SUPFAM" id="SSF51695">
    <property type="entry name" value="PLC-like phosphodiesterases"/>
    <property type="match status" value="1"/>
</dbReference>
<dbReference type="Gene3D" id="3.20.20.190">
    <property type="entry name" value="Phosphatidylinositol (PI) phosphodiesterase"/>
    <property type="match status" value="1"/>
</dbReference>
<dbReference type="RefSeq" id="WP_344037064.1">
    <property type="nucleotide sequence ID" value="NZ_BAAAKE010000006.1"/>
</dbReference>
<dbReference type="PANTHER" id="PTHR43805">
    <property type="entry name" value="GLYCEROPHOSPHORYL DIESTER PHOSPHODIESTERASE"/>
    <property type="match status" value="1"/>
</dbReference>
<gene>
    <name evidence="2" type="ORF">ACFPFM_27155</name>
</gene>
<organism evidence="2 3">
    <name type="scientific">Saccharothrix xinjiangensis</name>
    <dbReference type="NCBI Taxonomy" id="204798"/>
    <lineage>
        <taxon>Bacteria</taxon>
        <taxon>Bacillati</taxon>
        <taxon>Actinomycetota</taxon>
        <taxon>Actinomycetes</taxon>
        <taxon>Pseudonocardiales</taxon>
        <taxon>Pseudonocardiaceae</taxon>
        <taxon>Saccharothrix</taxon>
    </lineage>
</organism>
<dbReference type="PANTHER" id="PTHR43805:SF1">
    <property type="entry name" value="GP-PDE DOMAIN-CONTAINING PROTEIN"/>
    <property type="match status" value="1"/>
</dbReference>
<protein>
    <submittedName>
        <fullName evidence="2">Glycerophosphodiester phosphodiesterase family protein</fullName>
    </submittedName>
</protein>
<name>A0ABV9Y511_9PSEU</name>
<dbReference type="PROSITE" id="PS50007">
    <property type="entry name" value="PIPLC_X_DOMAIN"/>
    <property type="match status" value="1"/>
</dbReference>
<keyword evidence="3" id="KW-1185">Reference proteome</keyword>
<proteinExistence type="predicted"/>
<dbReference type="PROSITE" id="PS51704">
    <property type="entry name" value="GP_PDE"/>
    <property type="match status" value="1"/>
</dbReference>
<reference evidence="3" key="1">
    <citation type="journal article" date="2019" name="Int. J. Syst. Evol. Microbiol.">
        <title>The Global Catalogue of Microorganisms (GCM) 10K type strain sequencing project: providing services to taxonomists for standard genome sequencing and annotation.</title>
        <authorList>
            <consortium name="The Broad Institute Genomics Platform"/>
            <consortium name="The Broad Institute Genome Sequencing Center for Infectious Disease"/>
            <person name="Wu L."/>
            <person name="Ma J."/>
        </authorList>
    </citation>
    <scope>NUCLEOTIDE SEQUENCE [LARGE SCALE GENOMIC DNA]</scope>
    <source>
        <strain evidence="3">KCTC 12848</strain>
    </source>
</reference>
<feature type="domain" description="GP-PDE" evidence="1">
    <location>
        <begin position="13"/>
        <end position="249"/>
    </location>
</feature>
<comment type="caution">
    <text evidence="2">The sequence shown here is derived from an EMBL/GenBank/DDBJ whole genome shotgun (WGS) entry which is preliminary data.</text>
</comment>